<dbReference type="HOGENOM" id="CLU_152062_0_0_1"/>
<dbReference type="AlphaFoldDB" id="A0A066X4A1"/>
<keyword evidence="2" id="KW-1185">Reference proteome</keyword>
<organism evidence="1 2">
    <name type="scientific">Colletotrichum sublineola</name>
    <name type="common">Sorghum anthracnose fungus</name>
    <dbReference type="NCBI Taxonomy" id="1173701"/>
    <lineage>
        <taxon>Eukaryota</taxon>
        <taxon>Fungi</taxon>
        <taxon>Dikarya</taxon>
        <taxon>Ascomycota</taxon>
        <taxon>Pezizomycotina</taxon>
        <taxon>Sordariomycetes</taxon>
        <taxon>Hypocreomycetidae</taxon>
        <taxon>Glomerellales</taxon>
        <taxon>Glomerellaceae</taxon>
        <taxon>Colletotrichum</taxon>
        <taxon>Colletotrichum graminicola species complex</taxon>
    </lineage>
</organism>
<evidence type="ECO:0000313" key="1">
    <source>
        <dbReference type="EMBL" id="KDN60566.1"/>
    </source>
</evidence>
<sequence>MILALVASAAGCSSYLKCRCQQADGSPDNNATTQACADNRSQIQGGDSEESTAFLSTTDANGTTWCNAGNVQKAFYVPDNCDMRVSCIKFNATGTDSWCEEHWN</sequence>
<dbReference type="EMBL" id="JMSE01001500">
    <property type="protein sequence ID" value="KDN60566.1"/>
    <property type="molecule type" value="Genomic_DNA"/>
</dbReference>
<reference evidence="2" key="1">
    <citation type="journal article" date="2014" name="Genome Announc.">
        <title>Draft genome sequence of Colletotrichum sublineola, a destructive pathogen of cultivated sorghum.</title>
        <authorList>
            <person name="Baroncelli R."/>
            <person name="Sanz-Martin J.M."/>
            <person name="Rech G.E."/>
            <person name="Sukno S.A."/>
            <person name="Thon M.R."/>
        </authorList>
    </citation>
    <scope>NUCLEOTIDE SEQUENCE [LARGE SCALE GENOMIC DNA]</scope>
    <source>
        <strain evidence="2">TX430BB</strain>
    </source>
</reference>
<dbReference type="Proteomes" id="UP000027238">
    <property type="component" value="Unassembled WGS sequence"/>
</dbReference>
<protein>
    <submittedName>
        <fullName evidence="1">Uncharacterized protein</fullName>
    </submittedName>
</protein>
<gene>
    <name evidence="1" type="ORF">CSUB01_02191</name>
</gene>
<evidence type="ECO:0000313" key="2">
    <source>
        <dbReference type="Proteomes" id="UP000027238"/>
    </source>
</evidence>
<name>A0A066X4A1_COLSU</name>
<proteinExistence type="predicted"/>
<comment type="caution">
    <text evidence="1">The sequence shown here is derived from an EMBL/GenBank/DDBJ whole genome shotgun (WGS) entry which is preliminary data.</text>
</comment>
<accession>A0A066X4A1</accession>